<dbReference type="SUPFAM" id="SSF47336">
    <property type="entry name" value="ACP-like"/>
    <property type="match status" value="1"/>
</dbReference>
<feature type="region of interest" description="Disordered" evidence="1">
    <location>
        <begin position="1"/>
        <end position="128"/>
    </location>
</feature>
<protein>
    <submittedName>
        <fullName evidence="3">Amino acid adenylation</fullName>
    </submittedName>
</protein>
<keyword evidence="4" id="KW-1185">Reference proteome</keyword>
<proteinExistence type="predicted"/>
<accession>A0ABX6A7X7</accession>
<name>A0ABX6A7X7_STRVD</name>
<dbReference type="Gene3D" id="1.10.1200.10">
    <property type="entry name" value="ACP-like"/>
    <property type="match status" value="1"/>
</dbReference>
<dbReference type="PROSITE" id="PS50075">
    <property type="entry name" value="CARRIER"/>
    <property type="match status" value="1"/>
</dbReference>
<feature type="domain" description="Carrier" evidence="2">
    <location>
        <begin position="130"/>
        <end position="206"/>
    </location>
</feature>
<evidence type="ECO:0000313" key="3">
    <source>
        <dbReference type="EMBL" id="QEU83856.1"/>
    </source>
</evidence>
<dbReference type="Gene3D" id="3.40.50.1820">
    <property type="entry name" value="alpha/beta hydrolase"/>
    <property type="match status" value="1"/>
</dbReference>
<feature type="compositionally biased region" description="Low complexity" evidence="1">
    <location>
        <begin position="1"/>
        <end position="13"/>
    </location>
</feature>
<dbReference type="SUPFAM" id="SSF53474">
    <property type="entry name" value="alpha/beta-Hydrolases"/>
    <property type="match status" value="1"/>
</dbReference>
<reference evidence="3 4" key="1">
    <citation type="submission" date="2017-09" db="EMBL/GenBank/DDBJ databases">
        <authorList>
            <person name="Lee N."/>
            <person name="Cho B.-K."/>
        </authorList>
    </citation>
    <scope>NUCLEOTIDE SEQUENCE [LARGE SCALE GENOMIC DNA]</scope>
    <source>
        <strain evidence="3 4">ATCC 39115</strain>
    </source>
</reference>
<feature type="compositionally biased region" description="Basic residues" evidence="1">
    <location>
        <begin position="50"/>
        <end position="66"/>
    </location>
</feature>
<dbReference type="InterPro" id="IPR029058">
    <property type="entry name" value="AB_hydrolase_fold"/>
</dbReference>
<dbReference type="InterPro" id="IPR001031">
    <property type="entry name" value="Thioesterase"/>
</dbReference>
<evidence type="ECO:0000313" key="4">
    <source>
        <dbReference type="Proteomes" id="UP000327143"/>
    </source>
</evidence>
<dbReference type="EMBL" id="CP023700">
    <property type="protein sequence ID" value="QEU83856.1"/>
    <property type="molecule type" value="Genomic_DNA"/>
</dbReference>
<gene>
    <name evidence="3" type="ORF">CP969_03475</name>
</gene>
<organism evidence="3 4">
    <name type="scientific">Streptomyces viridosporus T7A</name>
    <dbReference type="NCBI Taxonomy" id="665577"/>
    <lineage>
        <taxon>Bacteria</taxon>
        <taxon>Bacillati</taxon>
        <taxon>Actinomycetota</taxon>
        <taxon>Actinomycetes</taxon>
        <taxon>Kitasatosporales</taxon>
        <taxon>Streptomycetaceae</taxon>
        <taxon>Streptomyces</taxon>
    </lineage>
</organism>
<evidence type="ECO:0000259" key="2">
    <source>
        <dbReference type="PROSITE" id="PS50075"/>
    </source>
</evidence>
<evidence type="ECO:0000256" key="1">
    <source>
        <dbReference type="SAM" id="MobiDB-lite"/>
    </source>
</evidence>
<dbReference type="Pfam" id="PF00975">
    <property type="entry name" value="Thioesterase"/>
    <property type="match status" value="1"/>
</dbReference>
<dbReference type="Proteomes" id="UP000327143">
    <property type="component" value="Chromosome"/>
</dbReference>
<sequence length="484" mass="53732">MRRAPRLAAAGPRGHARRRSAEGTAHAAPCGGAGRPVAPAGSDRRVLRLVARRASHRERARARGGLRHAADAGQAPDARPGTPGPSRTVRRGPRTPRWSASGPVRARATRTRPHSRARLRKKDMPPRPVTPRDIYELRLWQIWSDLLHVDDIGVKDDFFALGGDHAKAEAVLDTMAAQLDAPPLSREMFLEAPTIEGIGCRLRARSRKLCEQPVVPLQPHGSKRPFFFLPSGEGNVYYFHALARRMAPDQPFHALQTRGLHGAEPPFDHVEDMAADHIESMRSVQPRGPYLLGGHCVGAMVALEMALQLQRRGERVALLAAVDGLAPAPFFRDEITEIVQDPFEAMIFFGRGFTSWFDRELPLKRETLLAVEPERRSAFVMERARERSMFTPDEPDDRVSRVVDLGARICRAGYVPEDAYTGPISFFRAHDSALCETATGGWEEVSTQPPRVRELPGDHVTLVLEPHVDRLARELRAAIAEARV</sequence>
<feature type="compositionally biased region" description="Basic residues" evidence="1">
    <location>
        <begin position="107"/>
        <end position="121"/>
    </location>
</feature>
<dbReference type="InterPro" id="IPR009081">
    <property type="entry name" value="PP-bd_ACP"/>
</dbReference>
<dbReference type="InterPro" id="IPR036736">
    <property type="entry name" value="ACP-like_sf"/>
</dbReference>